<dbReference type="EMBL" id="AM428663">
    <property type="protein sequence ID" value="CAN62572.1"/>
    <property type="molecule type" value="Genomic_DNA"/>
</dbReference>
<protein>
    <submittedName>
        <fullName evidence="1">Uncharacterized protein</fullName>
    </submittedName>
</protein>
<evidence type="ECO:0000313" key="1">
    <source>
        <dbReference type="EMBL" id="CAN62572.1"/>
    </source>
</evidence>
<dbReference type="InterPro" id="IPR044809">
    <property type="entry name" value="AUF1-like"/>
</dbReference>
<name>A5AK82_VITVI</name>
<sequence>MEELRVKPLSASSTSKRTLMPALNTRLWYTPHLELPDGIVLKGATLVAIRPSEQSATKKEMLAQHPKWQGRTVLVKIANPARKSDRDLKVIQVEATVEAMNKATFHGAFRTHSLIPAYISFHPGSTSA</sequence>
<accession>A5AK82</accession>
<organism evidence="1">
    <name type="scientific">Vitis vinifera</name>
    <name type="common">Grape</name>
    <dbReference type="NCBI Taxonomy" id="29760"/>
    <lineage>
        <taxon>Eukaryota</taxon>
        <taxon>Viridiplantae</taxon>
        <taxon>Streptophyta</taxon>
        <taxon>Embryophyta</taxon>
        <taxon>Tracheophyta</taxon>
        <taxon>Spermatophyta</taxon>
        <taxon>Magnoliopsida</taxon>
        <taxon>eudicotyledons</taxon>
        <taxon>Gunneridae</taxon>
        <taxon>Pentapetalae</taxon>
        <taxon>rosids</taxon>
        <taxon>Vitales</taxon>
        <taxon>Vitaceae</taxon>
        <taxon>Viteae</taxon>
        <taxon>Vitis</taxon>
    </lineage>
</organism>
<dbReference type="ExpressionAtlas" id="A5AK82">
    <property type="expression patterns" value="baseline and differential"/>
</dbReference>
<dbReference type="Gene3D" id="3.40.50.2000">
    <property type="entry name" value="Glycogen Phosphorylase B"/>
    <property type="match status" value="1"/>
</dbReference>
<dbReference type="AlphaFoldDB" id="A5AK82"/>
<reference evidence="1" key="1">
    <citation type="journal article" date="2007" name="PLoS ONE">
        <title>The first genome sequence of an elite grapevine cultivar (Pinot noir Vitis vinifera L.): coping with a highly heterozygous genome.</title>
        <authorList>
            <person name="Velasco R."/>
            <person name="Zharkikh A."/>
            <person name="Troggio M."/>
            <person name="Cartwright D.A."/>
            <person name="Cestaro A."/>
            <person name="Pruss D."/>
            <person name="Pindo M."/>
            <person name="FitzGerald L.M."/>
            <person name="Vezzulli S."/>
            <person name="Reid J."/>
            <person name="Malacarne G."/>
            <person name="Iliev D."/>
            <person name="Coppola G."/>
            <person name="Wardell B."/>
            <person name="Micheletti D."/>
            <person name="Macalma T."/>
            <person name="Facci M."/>
            <person name="Mitchell J.T."/>
            <person name="Perazzolli M."/>
            <person name="Eldredge G."/>
            <person name="Gatto P."/>
            <person name="Oyzerski R."/>
            <person name="Moretto M."/>
            <person name="Gutin N."/>
            <person name="Stefanini M."/>
            <person name="Chen Y."/>
            <person name="Segala C."/>
            <person name="Davenport C."/>
            <person name="Dematte L."/>
            <person name="Mraz A."/>
            <person name="Battilana J."/>
            <person name="Stormo K."/>
            <person name="Costa F."/>
            <person name="Tao Q."/>
            <person name="Si-Ammour A."/>
            <person name="Harkins T."/>
            <person name="Lackey A."/>
            <person name="Perbost C."/>
            <person name="Taillon B."/>
            <person name="Stella A."/>
            <person name="Solovyev V."/>
            <person name="Fawcett J.A."/>
            <person name="Sterck L."/>
            <person name="Vandepoele K."/>
            <person name="Grando S.M."/>
            <person name="Toppo S."/>
            <person name="Moser C."/>
            <person name="Lanchbury J."/>
            <person name="Bogden R."/>
            <person name="Skolnick M."/>
            <person name="Sgaramella V."/>
            <person name="Bhatnagar S.K."/>
            <person name="Fontana P."/>
            <person name="Gutin A."/>
            <person name="Van de Peer Y."/>
            <person name="Salamini F."/>
            <person name="Viola R."/>
        </authorList>
    </citation>
    <scope>NUCLEOTIDE SEQUENCE</scope>
</reference>
<proteinExistence type="predicted"/>
<dbReference type="PANTHER" id="PTHR31215">
    <property type="entry name" value="OS05G0510400 PROTEIN-RELATED"/>
    <property type="match status" value="1"/>
</dbReference>
<gene>
    <name evidence="1" type="ORF">VITISV_021321</name>
</gene>